<feature type="region of interest" description="Disordered" evidence="1">
    <location>
        <begin position="54"/>
        <end position="100"/>
    </location>
</feature>
<comment type="caution">
    <text evidence="2">The sequence shown here is derived from an EMBL/GenBank/DDBJ whole genome shotgun (WGS) entry which is preliminary data.</text>
</comment>
<sequence length="100" mass="10766">MVTMLDTGVPTVPSSVPIADASVYTTPSSVLATAGATPSRRRTRLRFMSSTQTVGYDVERRSPIREGIGRQRDKAADPVPHPHPEDAAVLPHVQHEVPSP</sequence>
<reference evidence="2" key="2">
    <citation type="submission" date="2023-02" db="EMBL/GenBank/DDBJ databases">
        <authorList>
            <person name="Swenson N.G."/>
            <person name="Wegrzyn J.L."/>
            <person name="Mcevoy S.L."/>
        </authorList>
    </citation>
    <scope>NUCLEOTIDE SEQUENCE</scope>
    <source>
        <strain evidence="2">91603</strain>
        <tissue evidence="2">Leaf</tissue>
    </source>
</reference>
<evidence type="ECO:0000313" key="2">
    <source>
        <dbReference type="EMBL" id="KAI9160545.1"/>
    </source>
</evidence>
<keyword evidence="3" id="KW-1185">Reference proteome</keyword>
<proteinExistence type="predicted"/>
<feature type="compositionally biased region" description="Basic and acidic residues" evidence="1">
    <location>
        <begin position="57"/>
        <end position="86"/>
    </location>
</feature>
<feature type="region of interest" description="Disordered" evidence="1">
    <location>
        <begin position="29"/>
        <end position="48"/>
    </location>
</feature>
<name>A0AAD5ID87_ACENE</name>
<dbReference type="Proteomes" id="UP001064489">
    <property type="component" value="Chromosome 2"/>
</dbReference>
<gene>
    <name evidence="2" type="ORF">LWI28_009238</name>
</gene>
<accession>A0AAD5ID87</accession>
<protein>
    <submittedName>
        <fullName evidence="2">Uncharacterized protein</fullName>
    </submittedName>
</protein>
<dbReference type="EMBL" id="JAJSOW010000106">
    <property type="protein sequence ID" value="KAI9160545.1"/>
    <property type="molecule type" value="Genomic_DNA"/>
</dbReference>
<dbReference type="AlphaFoldDB" id="A0AAD5ID87"/>
<organism evidence="2 3">
    <name type="scientific">Acer negundo</name>
    <name type="common">Box elder</name>
    <dbReference type="NCBI Taxonomy" id="4023"/>
    <lineage>
        <taxon>Eukaryota</taxon>
        <taxon>Viridiplantae</taxon>
        <taxon>Streptophyta</taxon>
        <taxon>Embryophyta</taxon>
        <taxon>Tracheophyta</taxon>
        <taxon>Spermatophyta</taxon>
        <taxon>Magnoliopsida</taxon>
        <taxon>eudicotyledons</taxon>
        <taxon>Gunneridae</taxon>
        <taxon>Pentapetalae</taxon>
        <taxon>rosids</taxon>
        <taxon>malvids</taxon>
        <taxon>Sapindales</taxon>
        <taxon>Sapindaceae</taxon>
        <taxon>Hippocastanoideae</taxon>
        <taxon>Acereae</taxon>
        <taxon>Acer</taxon>
    </lineage>
</organism>
<evidence type="ECO:0000313" key="3">
    <source>
        <dbReference type="Proteomes" id="UP001064489"/>
    </source>
</evidence>
<evidence type="ECO:0000256" key="1">
    <source>
        <dbReference type="SAM" id="MobiDB-lite"/>
    </source>
</evidence>
<reference evidence="2" key="1">
    <citation type="journal article" date="2022" name="Plant J.">
        <title>Strategies of tolerance reflected in two North American maple genomes.</title>
        <authorList>
            <person name="McEvoy S.L."/>
            <person name="Sezen U.U."/>
            <person name="Trouern-Trend A."/>
            <person name="McMahon S.M."/>
            <person name="Schaberg P.G."/>
            <person name="Yang J."/>
            <person name="Wegrzyn J.L."/>
            <person name="Swenson N.G."/>
        </authorList>
    </citation>
    <scope>NUCLEOTIDE SEQUENCE</scope>
    <source>
        <strain evidence="2">91603</strain>
    </source>
</reference>